<feature type="domain" description="DUF1232" evidence="6">
    <location>
        <begin position="55"/>
        <end position="90"/>
    </location>
</feature>
<evidence type="ECO:0000256" key="4">
    <source>
        <dbReference type="ARBA" id="ARBA00023136"/>
    </source>
</evidence>
<evidence type="ECO:0000313" key="7">
    <source>
        <dbReference type="EMBL" id="GAA2732236.1"/>
    </source>
</evidence>
<keyword evidence="2" id="KW-0812">Transmembrane</keyword>
<accession>A0ABP6GVT2</accession>
<feature type="region of interest" description="Disordered" evidence="5">
    <location>
        <begin position="114"/>
        <end position="147"/>
    </location>
</feature>
<evidence type="ECO:0000256" key="1">
    <source>
        <dbReference type="ARBA" id="ARBA00004127"/>
    </source>
</evidence>
<evidence type="ECO:0000259" key="6">
    <source>
        <dbReference type="Pfam" id="PF06803"/>
    </source>
</evidence>
<keyword evidence="3" id="KW-1133">Transmembrane helix</keyword>
<reference evidence="8" key="1">
    <citation type="journal article" date="2019" name="Int. J. Syst. Evol. Microbiol.">
        <title>The Global Catalogue of Microorganisms (GCM) 10K type strain sequencing project: providing services to taxonomists for standard genome sequencing and annotation.</title>
        <authorList>
            <consortium name="The Broad Institute Genomics Platform"/>
            <consortium name="The Broad Institute Genome Sequencing Center for Infectious Disease"/>
            <person name="Wu L."/>
            <person name="Ma J."/>
        </authorList>
    </citation>
    <scope>NUCLEOTIDE SEQUENCE [LARGE SCALE GENOMIC DNA]</scope>
    <source>
        <strain evidence="8">JCM 16378</strain>
    </source>
</reference>
<proteinExistence type="predicted"/>
<evidence type="ECO:0000256" key="3">
    <source>
        <dbReference type="ARBA" id="ARBA00022989"/>
    </source>
</evidence>
<dbReference type="InterPro" id="IPR010652">
    <property type="entry name" value="DUF1232"/>
</dbReference>
<gene>
    <name evidence="7" type="ORF">GCM10009867_07710</name>
</gene>
<keyword evidence="4" id="KW-0472">Membrane</keyword>
<sequence>MAVNRLGALRSIATALRTALRPGSPGLGERFVSFPRLVSATLRGDYHGSTRGRLFMMAAAVLYIVSPIDLVPEAFLSVLGLADDAVVVSWLAAAFVNETESYLRWERTVRGTAHPTGSGGAGYGAGPAPDAGSTSPGGTTVPGHVVR</sequence>
<dbReference type="RefSeq" id="WP_344190421.1">
    <property type="nucleotide sequence ID" value="NZ_BAAARN010000001.1"/>
</dbReference>
<keyword evidence="8" id="KW-1185">Reference proteome</keyword>
<evidence type="ECO:0000256" key="2">
    <source>
        <dbReference type="ARBA" id="ARBA00022692"/>
    </source>
</evidence>
<protein>
    <recommendedName>
        <fullName evidence="6">DUF1232 domain-containing protein</fullName>
    </recommendedName>
</protein>
<dbReference type="EMBL" id="BAAARN010000001">
    <property type="protein sequence ID" value="GAA2732236.1"/>
    <property type="molecule type" value="Genomic_DNA"/>
</dbReference>
<name>A0ABP6GVT2_9MICO</name>
<evidence type="ECO:0000256" key="5">
    <source>
        <dbReference type="SAM" id="MobiDB-lite"/>
    </source>
</evidence>
<dbReference type="Pfam" id="PF06803">
    <property type="entry name" value="DUF1232"/>
    <property type="match status" value="1"/>
</dbReference>
<organism evidence="7 8">
    <name type="scientific">Pedococcus aerophilus</name>
    <dbReference type="NCBI Taxonomy" id="436356"/>
    <lineage>
        <taxon>Bacteria</taxon>
        <taxon>Bacillati</taxon>
        <taxon>Actinomycetota</taxon>
        <taxon>Actinomycetes</taxon>
        <taxon>Micrococcales</taxon>
        <taxon>Intrasporangiaceae</taxon>
        <taxon>Pedococcus</taxon>
    </lineage>
</organism>
<comment type="caution">
    <text evidence="7">The sequence shown here is derived from an EMBL/GenBank/DDBJ whole genome shotgun (WGS) entry which is preliminary data.</text>
</comment>
<evidence type="ECO:0000313" key="8">
    <source>
        <dbReference type="Proteomes" id="UP001501326"/>
    </source>
</evidence>
<comment type="subcellular location">
    <subcellularLocation>
        <location evidence="1">Endomembrane system</location>
        <topology evidence="1">Multi-pass membrane protein</topology>
    </subcellularLocation>
</comment>
<dbReference type="Proteomes" id="UP001501326">
    <property type="component" value="Unassembled WGS sequence"/>
</dbReference>
<feature type="compositionally biased region" description="Low complexity" evidence="5">
    <location>
        <begin position="126"/>
        <end position="147"/>
    </location>
</feature>